<gene>
    <name evidence="2" type="ORF">Val02_19130</name>
</gene>
<dbReference type="PANTHER" id="PTHR37489">
    <property type="entry name" value="DUF3500 DOMAIN-CONTAINING PROTEIN"/>
    <property type="match status" value="1"/>
</dbReference>
<evidence type="ECO:0000313" key="2">
    <source>
        <dbReference type="EMBL" id="GIJ45027.1"/>
    </source>
</evidence>
<sequence>MRDAVRALLAALPEERRHEVARPFDDPRRRWMDYRPRPRPGLTLGALGPAGRKLAHRLLATALRPPAYAQAMAVVALEEVLDRAEGWARGRHSDDYAVVVFGDPDGDAPWSWRFEGHHLSLTMTLDGDTVAPAPLFLGANPARTDLAGHPVLRPFAPEEELAFALLSAMGPAGRAEAIVSDTAPDDVHSGPFPGPDPGPLPRGVAASRLDRPARELFDRLRDVYLDRLPPDLADAERQRLDGDDPAFAWEGAPRPGVGHYYRITGRDLLIEYDNRDNDANHAHTVLRRPDGEFGADLIAAHRARDPH</sequence>
<reference evidence="2" key="1">
    <citation type="submission" date="2021-01" db="EMBL/GenBank/DDBJ databases">
        <title>Whole genome shotgun sequence of Virgisporangium aliadipatigenens NBRC 105644.</title>
        <authorList>
            <person name="Komaki H."/>
            <person name="Tamura T."/>
        </authorList>
    </citation>
    <scope>NUCLEOTIDE SEQUENCE</scope>
    <source>
        <strain evidence="2">NBRC 105644</strain>
    </source>
</reference>
<dbReference type="InterPro" id="IPR021889">
    <property type="entry name" value="DUF3500"/>
</dbReference>
<evidence type="ECO:0008006" key="4">
    <source>
        <dbReference type="Google" id="ProtNLM"/>
    </source>
</evidence>
<proteinExistence type="predicted"/>
<dbReference type="EMBL" id="BOPF01000006">
    <property type="protein sequence ID" value="GIJ45027.1"/>
    <property type="molecule type" value="Genomic_DNA"/>
</dbReference>
<protein>
    <recommendedName>
        <fullName evidence="4">DUF3500 domain-containing protein</fullName>
    </recommendedName>
</protein>
<accession>A0A8J4DQ39</accession>
<dbReference type="PANTHER" id="PTHR37489:SF1">
    <property type="entry name" value="DUF3500 DOMAIN-CONTAINING PROTEIN"/>
    <property type="match status" value="1"/>
</dbReference>
<dbReference type="Pfam" id="PF12006">
    <property type="entry name" value="DUF3500"/>
    <property type="match status" value="1"/>
</dbReference>
<feature type="region of interest" description="Disordered" evidence="1">
    <location>
        <begin position="182"/>
        <end position="201"/>
    </location>
</feature>
<dbReference type="AlphaFoldDB" id="A0A8J4DQ39"/>
<evidence type="ECO:0000256" key="1">
    <source>
        <dbReference type="SAM" id="MobiDB-lite"/>
    </source>
</evidence>
<name>A0A8J4DQ39_9ACTN</name>
<dbReference type="Proteomes" id="UP000619260">
    <property type="component" value="Unassembled WGS sequence"/>
</dbReference>
<organism evidence="2 3">
    <name type="scientific">Virgisporangium aliadipatigenens</name>
    <dbReference type="NCBI Taxonomy" id="741659"/>
    <lineage>
        <taxon>Bacteria</taxon>
        <taxon>Bacillati</taxon>
        <taxon>Actinomycetota</taxon>
        <taxon>Actinomycetes</taxon>
        <taxon>Micromonosporales</taxon>
        <taxon>Micromonosporaceae</taxon>
        <taxon>Virgisporangium</taxon>
    </lineage>
</organism>
<comment type="caution">
    <text evidence="2">The sequence shown here is derived from an EMBL/GenBank/DDBJ whole genome shotgun (WGS) entry which is preliminary data.</text>
</comment>
<keyword evidence="3" id="KW-1185">Reference proteome</keyword>
<evidence type="ECO:0000313" key="3">
    <source>
        <dbReference type="Proteomes" id="UP000619260"/>
    </source>
</evidence>